<dbReference type="InterPro" id="IPR032698">
    <property type="entry name" value="SirB1_N"/>
</dbReference>
<organism evidence="3 4">
    <name type="scientific">Bowmanella denitrificans</name>
    <dbReference type="NCBI Taxonomy" id="366582"/>
    <lineage>
        <taxon>Bacteria</taxon>
        <taxon>Pseudomonadati</taxon>
        <taxon>Pseudomonadota</taxon>
        <taxon>Gammaproteobacteria</taxon>
        <taxon>Alteromonadales</taxon>
        <taxon>Alteromonadaceae</taxon>
        <taxon>Bowmanella</taxon>
    </lineage>
</organism>
<feature type="domain" description="Protein SirB1 N-terminal" evidence="2">
    <location>
        <begin position="55"/>
        <end position="183"/>
    </location>
</feature>
<evidence type="ECO:0000256" key="1">
    <source>
        <dbReference type="ARBA" id="ARBA00007100"/>
    </source>
</evidence>
<dbReference type="Pfam" id="PF13371">
    <property type="entry name" value="TPR_9"/>
    <property type="match status" value="1"/>
</dbReference>
<proteinExistence type="inferred from homology"/>
<dbReference type="EMBL" id="BAAAEI010000010">
    <property type="protein sequence ID" value="GAA0356173.1"/>
    <property type="molecule type" value="Genomic_DNA"/>
</dbReference>
<comment type="caution">
    <text evidence="3">The sequence shown here is derived from an EMBL/GenBank/DDBJ whole genome shotgun (WGS) entry which is preliminary data.</text>
</comment>
<dbReference type="Gene3D" id="1.25.40.10">
    <property type="entry name" value="Tetratricopeptide repeat domain"/>
    <property type="match status" value="1"/>
</dbReference>
<dbReference type="SUPFAM" id="SSF48452">
    <property type="entry name" value="TPR-like"/>
    <property type="match status" value="1"/>
</dbReference>
<dbReference type="InterPro" id="IPR011990">
    <property type="entry name" value="TPR-like_helical_dom_sf"/>
</dbReference>
<accession>A0ABP3GVY7</accession>
<gene>
    <name evidence="3" type="ORF">GCM10009092_20520</name>
</gene>
<dbReference type="Proteomes" id="UP001501757">
    <property type="component" value="Unassembled WGS sequence"/>
</dbReference>
<evidence type="ECO:0000313" key="3">
    <source>
        <dbReference type="EMBL" id="GAA0356173.1"/>
    </source>
</evidence>
<dbReference type="RefSeq" id="WP_343844706.1">
    <property type="nucleotide sequence ID" value="NZ_BAAAEI010000010.1"/>
</dbReference>
<comment type="similarity">
    <text evidence="1">Belongs to the UPF0162 family.</text>
</comment>
<name>A0ABP3GVY7_9ALTE</name>
<dbReference type="Pfam" id="PF13369">
    <property type="entry name" value="Transglut_core2"/>
    <property type="match status" value="1"/>
</dbReference>
<keyword evidence="4" id="KW-1185">Reference proteome</keyword>
<protein>
    <submittedName>
        <fullName evidence="3">SirB1 family protein</fullName>
    </submittedName>
</protein>
<evidence type="ECO:0000313" key="4">
    <source>
        <dbReference type="Proteomes" id="UP001501757"/>
    </source>
</evidence>
<sequence length="267" mass="30669">MSPVFSSIAQEQPLKAALQLGLLFGPVDVDAQIRQVHEWIELGRKRLTGPDPFGAFLHFFYKELAFGQGPDIHASNMVRMDQVLAYRSGGSICLGLLFCYMGRQLGFELTEINFPGHFLISRQKGALRRQFIDPLNGKILNWQQVEALYHTLLDDMHEEDDESQLANWLQPGSCRDIVVRLLNNLKATFIQEQRFEQAWQASDLLVQLCPDDPYERRDRGFLLQQLDCPGGALADYRYYISQCPRDPAAQLLKMQLKHFTQEFVVLH</sequence>
<reference evidence="4" key="1">
    <citation type="journal article" date="2019" name="Int. J. Syst. Evol. Microbiol.">
        <title>The Global Catalogue of Microorganisms (GCM) 10K type strain sequencing project: providing services to taxonomists for standard genome sequencing and annotation.</title>
        <authorList>
            <consortium name="The Broad Institute Genomics Platform"/>
            <consortium name="The Broad Institute Genome Sequencing Center for Infectious Disease"/>
            <person name="Wu L."/>
            <person name="Ma J."/>
        </authorList>
    </citation>
    <scope>NUCLEOTIDE SEQUENCE [LARGE SCALE GENOMIC DNA]</scope>
    <source>
        <strain evidence="4">JCM 13378</strain>
    </source>
</reference>
<evidence type="ECO:0000259" key="2">
    <source>
        <dbReference type="Pfam" id="PF13369"/>
    </source>
</evidence>